<dbReference type="Gramene" id="Pp3c1_32449V3.1">
    <property type="protein sequence ID" value="Pp3c1_32449V3.1"/>
    <property type="gene ID" value="Pp3c1_32449"/>
</dbReference>
<keyword evidence="3" id="KW-1185">Reference proteome</keyword>
<dbReference type="InParanoid" id="A0A2K1LAL3"/>
<sequence length="117" mass="13030">MSSHAIACEGPPGFCLEGQRLRRKRCNSGLHLSDCALSFSSQQCRSESPVSLRNSGHLYRKRRGNEKWLELKKRALKPFPGIGQKTFDPLGGYCGWSTSQCLSSSIDHDPKVPPQKI</sequence>
<evidence type="ECO:0000313" key="1">
    <source>
        <dbReference type="EMBL" id="PNR63065.1"/>
    </source>
</evidence>
<dbReference type="AlphaFoldDB" id="A0A2K1LAL3"/>
<evidence type="ECO:0000313" key="3">
    <source>
        <dbReference type="Proteomes" id="UP000006727"/>
    </source>
</evidence>
<protein>
    <submittedName>
        <fullName evidence="1 2">Uncharacterized protein</fullName>
    </submittedName>
</protein>
<name>A0A2K1LAL3_PHYPA</name>
<reference evidence="1 3" key="2">
    <citation type="journal article" date="2018" name="Plant J.">
        <title>The Physcomitrella patens chromosome-scale assembly reveals moss genome structure and evolution.</title>
        <authorList>
            <person name="Lang D."/>
            <person name="Ullrich K.K."/>
            <person name="Murat F."/>
            <person name="Fuchs J."/>
            <person name="Jenkins J."/>
            <person name="Haas F.B."/>
            <person name="Piednoel M."/>
            <person name="Gundlach H."/>
            <person name="Van Bel M."/>
            <person name="Meyberg R."/>
            <person name="Vives C."/>
            <person name="Morata J."/>
            <person name="Symeonidi A."/>
            <person name="Hiss M."/>
            <person name="Muchero W."/>
            <person name="Kamisugi Y."/>
            <person name="Saleh O."/>
            <person name="Blanc G."/>
            <person name="Decker E.L."/>
            <person name="van Gessel N."/>
            <person name="Grimwood J."/>
            <person name="Hayes R.D."/>
            <person name="Graham S.W."/>
            <person name="Gunter L.E."/>
            <person name="McDaniel S.F."/>
            <person name="Hoernstein S.N.W."/>
            <person name="Larsson A."/>
            <person name="Li F.W."/>
            <person name="Perroud P.F."/>
            <person name="Phillips J."/>
            <person name="Ranjan P."/>
            <person name="Rokshar D.S."/>
            <person name="Rothfels C.J."/>
            <person name="Schneider L."/>
            <person name="Shu S."/>
            <person name="Stevenson D.W."/>
            <person name="Thummler F."/>
            <person name="Tillich M."/>
            <person name="Villarreal Aguilar J.C."/>
            <person name="Widiez T."/>
            <person name="Wong G.K."/>
            <person name="Wymore A."/>
            <person name="Zhang Y."/>
            <person name="Zimmer A.D."/>
            <person name="Quatrano R.S."/>
            <person name="Mayer K.F.X."/>
            <person name="Goodstein D."/>
            <person name="Casacuberta J.M."/>
            <person name="Vandepoele K."/>
            <person name="Reski R."/>
            <person name="Cuming A.C."/>
            <person name="Tuskan G.A."/>
            <person name="Maumus F."/>
            <person name="Salse J."/>
            <person name="Schmutz J."/>
            <person name="Rensing S.A."/>
        </authorList>
    </citation>
    <scope>NUCLEOTIDE SEQUENCE [LARGE SCALE GENOMIC DNA]</scope>
    <source>
        <strain evidence="2 3">cv. Gransden 2004</strain>
    </source>
</reference>
<organism evidence="1">
    <name type="scientific">Physcomitrium patens</name>
    <name type="common">Spreading-leaved earth moss</name>
    <name type="synonym">Physcomitrella patens</name>
    <dbReference type="NCBI Taxonomy" id="3218"/>
    <lineage>
        <taxon>Eukaryota</taxon>
        <taxon>Viridiplantae</taxon>
        <taxon>Streptophyta</taxon>
        <taxon>Embryophyta</taxon>
        <taxon>Bryophyta</taxon>
        <taxon>Bryophytina</taxon>
        <taxon>Bryopsida</taxon>
        <taxon>Funariidae</taxon>
        <taxon>Funariales</taxon>
        <taxon>Funariaceae</taxon>
        <taxon>Physcomitrium</taxon>
    </lineage>
</organism>
<accession>A0A2K1LAL3</accession>
<reference evidence="2" key="3">
    <citation type="submission" date="2020-12" db="UniProtKB">
        <authorList>
            <consortium name="EnsemblPlants"/>
        </authorList>
    </citation>
    <scope>IDENTIFICATION</scope>
</reference>
<evidence type="ECO:0000313" key="2">
    <source>
        <dbReference type="EnsemblPlants" id="Pp3c1_32449V3.1"/>
    </source>
</evidence>
<reference evidence="1 3" key="1">
    <citation type="journal article" date="2008" name="Science">
        <title>The Physcomitrella genome reveals evolutionary insights into the conquest of land by plants.</title>
        <authorList>
            <person name="Rensing S."/>
            <person name="Lang D."/>
            <person name="Zimmer A."/>
            <person name="Terry A."/>
            <person name="Salamov A."/>
            <person name="Shapiro H."/>
            <person name="Nishiyama T."/>
            <person name="Perroud P.-F."/>
            <person name="Lindquist E."/>
            <person name="Kamisugi Y."/>
            <person name="Tanahashi T."/>
            <person name="Sakakibara K."/>
            <person name="Fujita T."/>
            <person name="Oishi K."/>
            <person name="Shin-I T."/>
            <person name="Kuroki Y."/>
            <person name="Toyoda A."/>
            <person name="Suzuki Y."/>
            <person name="Hashimoto A."/>
            <person name="Yamaguchi K."/>
            <person name="Sugano A."/>
            <person name="Kohara Y."/>
            <person name="Fujiyama A."/>
            <person name="Anterola A."/>
            <person name="Aoki S."/>
            <person name="Ashton N."/>
            <person name="Barbazuk W.B."/>
            <person name="Barker E."/>
            <person name="Bennetzen J."/>
            <person name="Bezanilla M."/>
            <person name="Blankenship R."/>
            <person name="Cho S.H."/>
            <person name="Dutcher S."/>
            <person name="Estelle M."/>
            <person name="Fawcett J.A."/>
            <person name="Gundlach H."/>
            <person name="Hanada K."/>
            <person name="Heyl A."/>
            <person name="Hicks K.A."/>
            <person name="Hugh J."/>
            <person name="Lohr M."/>
            <person name="Mayer K."/>
            <person name="Melkozernov A."/>
            <person name="Murata T."/>
            <person name="Nelson D."/>
            <person name="Pils B."/>
            <person name="Prigge M."/>
            <person name="Reiss B."/>
            <person name="Renner T."/>
            <person name="Rombauts S."/>
            <person name="Rushton P."/>
            <person name="Sanderfoot A."/>
            <person name="Schween G."/>
            <person name="Shiu S.-H."/>
            <person name="Stueber K."/>
            <person name="Theodoulou F.L."/>
            <person name="Tu H."/>
            <person name="Van de Peer Y."/>
            <person name="Verrier P.J."/>
            <person name="Waters E."/>
            <person name="Wood A."/>
            <person name="Yang L."/>
            <person name="Cove D."/>
            <person name="Cuming A."/>
            <person name="Hasebe M."/>
            <person name="Lucas S."/>
            <person name="Mishler D.B."/>
            <person name="Reski R."/>
            <person name="Grigoriev I."/>
            <person name="Quatrano R.S."/>
            <person name="Boore J.L."/>
        </authorList>
    </citation>
    <scope>NUCLEOTIDE SEQUENCE [LARGE SCALE GENOMIC DNA]</scope>
    <source>
        <strain evidence="2 3">cv. Gransden 2004</strain>
    </source>
</reference>
<dbReference type="EnsemblPlants" id="Pp3c1_32449V3.1">
    <property type="protein sequence ID" value="Pp3c1_32449V3.1"/>
    <property type="gene ID" value="Pp3c1_32449"/>
</dbReference>
<dbReference type="EMBL" id="ABEU02000001">
    <property type="protein sequence ID" value="PNR63065.1"/>
    <property type="molecule type" value="Genomic_DNA"/>
</dbReference>
<dbReference type="Proteomes" id="UP000006727">
    <property type="component" value="Chromosome 1"/>
</dbReference>
<gene>
    <name evidence="1" type="ORF">PHYPA_001490</name>
</gene>
<proteinExistence type="predicted"/>